<comment type="subcellular location">
    <subcellularLocation>
        <location evidence="4">Plastid</location>
        <location evidence="4">Chloroplast</location>
    </subcellularLocation>
</comment>
<keyword evidence="6" id="KW-1185">Reference proteome</keyword>
<dbReference type="Pfam" id="PF01209">
    <property type="entry name" value="Ubie_methyltran"/>
    <property type="match status" value="1"/>
</dbReference>
<dbReference type="GO" id="GO:0009507">
    <property type="term" value="C:chloroplast"/>
    <property type="evidence" value="ECO:0007669"/>
    <property type="project" value="UniProtKB-SubCell"/>
</dbReference>
<dbReference type="Gene3D" id="3.40.50.150">
    <property type="entry name" value="Vaccinia Virus protein VP39"/>
    <property type="match status" value="1"/>
</dbReference>
<organism evidence="5 6">
    <name type="scientific">Saponaria officinalis</name>
    <name type="common">Common soapwort</name>
    <name type="synonym">Lychnis saponaria</name>
    <dbReference type="NCBI Taxonomy" id="3572"/>
    <lineage>
        <taxon>Eukaryota</taxon>
        <taxon>Viridiplantae</taxon>
        <taxon>Streptophyta</taxon>
        <taxon>Embryophyta</taxon>
        <taxon>Tracheophyta</taxon>
        <taxon>Spermatophyta</taxon>
        <taxon>Magnoliopsida</taxon>
        <taxon>eudicotyledons</taxon>
        <taxon>Gunneridae</taxon>
        <taxon>Pentapetalae</taxon>
        <taxon>Caryophyllales</taxon>
        <taxon>Caryophyllaceae</taxon>
        <taxon>Caryophylleae</taxon>
        <taxon>Saponaria</taxon>
    </lineage>
</organism>
<comment type="similarity">
    <text evidence="4">Belongs to the class I-like SAM-binding methyltransferase superfamily. MenG/UbiE family.</text>
</comment>
<dbReference type="InterPro" id="IPR032904">
    <property type="entry name" value="MenG"/>
</dbReference>
<dbReference type="InterPro" id="IPR023576">
    <property type="entry name" value="UbiE/COQ5_MeTrFase_CS"/>
</dbReference>
<reference evidence="5" key="1">
    <citation type="submission" date="2024-03" db="EMBL/GenBank/DDBJ databases">
        <title>WGS assembly of Saponaria officinalis var. Norfolk2.</title>
        <authorList>
            <person name="Jenkins J."/>
            <person name="Shu S."/>
            <person name="Grimwood J."/>
            <person name="Barry K."/>
            <person name="Goodstein D."/>
            <person name="Schmutz J."/>
            <person name="Leebens-Mack J."/>
            <person name="Osbourn A."/>
        </authorList>
    </citation>
    <scope>NUCLEOTIDE SEQUENCE [LARGE SCALE GENOMIC DNA]</scope>
    <source>
        <strain evidence="5">JIC</strain>
    </source>
</reference>
<gene>
    <name evidence="4" type="primary">MENG</name>
    <name evidence="5" type="ORF">RND81_11G019300</name>
</gene>
<proteinExistence type="inferred from homology"/>
<dbReference type="SUPFAM" id="SSF53335">
    <property type="entry name" value="S-adenosyl-L-methionine-dependent methyltransferases"/>
    <property type="match status" value="1"/>
</dbReference>
<dbReference type="CDD" id="cd02440">
    <property type="entry name" value="AdoMet_MTases"/>
    <property type="match status" value="1"/>
</dbReference>
<dbReference type="GO" id="GO:0042372">
    <property type="term" value="P:phylloquinone biosynthetic process"/>
    <property type="evidence" value="ECO:0007669"/>
    <property type="project" value="UniProtKB-UniRule"/>
</dbReference>
<keyword evidence="4" id="KW-0934">Plastid</keyword>
<evidence type="ECO:0000313" key="6">
    <source>
        <dbReference type="Proteomes" id="UP001443914"/>
    </source>
</evidence>
<dbReference type="HAMAP" id="MF_01813">
    <property type="entry name" value="MenG_UbiE_methyltr"/>
    <property type="match status" value="1"/>
</dbReference>
<sequence length="266" mass="29249">MASMQGVAVFIHGGSLTSVSPPAKHPHRRRIIAVTCSGDRQTLFNRISPVYDSLNDLLSLGQHRVWKRMTVSWSGAKQGDRVLDICCGSGDLTFYVSEKVGANGQVIGLDFSGELLSIASSRQQQMLNPCHKNIEWLEGNALDLPFPEASFDAVTMGYGLRNVLDRERALKEIFRVLKPGCKASILDFNRSTHPLTALFQDWTLDNVVVPVATGYGVADEYKYLKSSIQGFLTGKEQEQLALAAGFSDAKFYEFAFGLMGNLVATH</sequence>
<accession>A0AAW1HH70</accession>
<dbReference type="PANTHER" id="PTHR43591:SF24">
    <property type="entry name" value="2-METHOXY-6-POLYPRENYL-1,4-BENZOQUINOL METHYLASE, MITOCHONDRIAL"/>
    <property type="match status" value="1"/>
</dbReference>
<dbReference type="NCBIfam" id="TIGR01934">
    <property type="entry name" value="MenG_MenH_UbiE"/>
    <property type="match status" value="1"/>
</dbReference>
<evidence type="ECO:0000256" key="1">
    <source>
        <dbReference type="ARBA" id="ARBA00022603"/>
    </source>
</evidence>
<name>A0AAW1HH70_SAPOF</name>
<dbReference type="GO" id="GO:0052624">
    <property type="term" value="F:2-phytyl-1,4-naphthoquinone methyltransferase activity"/>
    <property type="evidence" value="ECO:0007669"/>
    <property type="project" value="UniProtKB-UniRule"/>
</dbReference>
<keyword evidence="3 4" id="KW-0949">S-adenosyl-L-methionine</keyword>
<dbReference type="HAMAP" id="MF_01982">
    <property type="entry name" value="MenG_phylloquinone_subfam"/>
    <property type="match status" value="1"/>
</dbReference>
<dbReference type="PROSITE" id="PS51608">
    <property type="entry name" value="SAM_MT_UBIE"/>
    <property type="match status" value="1"/>
</dbReference>
<keyword evidence="4" id="KW-0150">Chloroplast</keyword>
<evidence type="ECO:0000313" key="5">
    <source>
        <dbReference type="EMBL" id="KAK9675622.1"/>
    </source>
</evidence>
<dbReference type="InterPro" id="IPR004033">
    <property type="entry name" value="UbiE/COQ5_MeTrFase"/>
</dbReference>
<comment type="catalytic activity">
    <reaction evidence="4">
        <text>demethylphylloquinol + S-adenosyl-L-methionine = phylloquinol + S-adenosyl-L-homocysteine + H(+)</text>
        <dbReference type="Rhea" id="RHEA:40551"/>
        <dbReference type="ChEBI" id="CHEBI:15378"/>
        <dbReference type="ChEBI" id="CHEBI:28433"/>
        <dbReference type="ChEBI" id="CHEBI:57856"/>
        <dbReference type="ChEBI" id="CHEBI:59789"/>
        <dbReference type="ChEBI" id="CHEBI:87844"/>
        <dbReference type="EC" id="2.1.1.329"/>
    </reaction>
</comment>
<dbReference type="NCBIfam" id="NF001244">
    <property type="entry name" value="PRK00216.1-5"/>
    <property type="match status" value="1"/>
</dbReference>
<dbReference type="Proteomes" id="UP001443914">
    <property type="component" value="Unassembled WGS sequence"/>
</dbReference>
<dbReference type="PANTHER" id="PTHR43591">
    <property type="entry name" value="METHYLTRANSFERASE"/>
    <property type="match status" value="1"/>
</dbReference>
<protein>
    <recommendedName>
        <fullName evidence="4">2-phytyl-1,4-beta-naphthoquinone methyltransferase, chloroplastic</fullName>
        <ecNumber evidence="4">2.1.1.329</ecNumber>
    </recommendedName>
    <alternativeName>
        <fullName evidence="4">Demethylphylloquinone methyltransferase</fullName>
    </alternativeName>
    <alternativeName>
        <fullName evidence="4">Menaquinone biosynthesis methyltransferase ubiE-like protein</fullName>
    </alternativeName>
</protein>
<dbReference type="GO" id="GO:0032259">
    <property type="term" value="P:methylation"/>
    <property type="evidence" value="ECO:0007669"/>
    <property type="project" value="UniProtKB-KW"/>
</dbReference>
<dbReference type="PROSITE" id="PS01183">
    <property type="entry name" value="UBIE_1"/>
    <property type="match status" value="1"/>
</dbReference>
<evidence type="ECO:0000256" key="2">
    <source>
        <dbReference type="ARBA" id="ARBA00022679"/>
    </source>
</evidence>
<dbReference type="EMBL" id="JBDFQZ010000011">
    <property type="protein sequence ID" value="KAK9675622.1"/>
    <property type="molecule type" value="Genomic_DNA"/>
</dbReference>
<comment type="caution">
    <text evidence="5">The sequence shown here is derived from an EMBL/GenBank/DDBJ whole genome shotgun (WGS) entry which is preliminary data.</text>
</comment>
<evidence type="ECO:0000256" key="3">
    <source>
        <dbReference type="ARBA" id="ARBA00022691"/>
    </source>
</evidence>
<keyword evidence="1 4" id="KW-0489">Methyltransferase</keyword>
<comment type="function">
    <text evidence="4">Involved in the biosynthesis of phylloquinone (vitamin K1). Methyltransferase required for the conversion of 2-phytyl-1,4-beta-naphthoquinol to phylloquinol.</text>
</comment>
<keyword evidence="2 4" id="KW-0808">Transferase</keyword>
<evidence type="ECO:0000256" key="4">
    <source>
        <dbReference type="HAMAP-Rule" id="MF_03192"/>
    </source>
</evidence>
<dbReference type="AlphaFoldDB" id="A0AAW1HH70"/>
<dbReference type="InterPro" id="IPR029063">
    <property type="entry name" value="SAM-dependent_MTases_sf"/>
</dbReference>
<dbReference type="EC" id="2.1.1.329" evidence="4"/>